<keyword evidence="1" id="KW-0378">Hydrolase</keyword>
<gene>
    <name evidence="1" type="ORF">E4O92_02785</name>
</gene>
<reference evidence="1 2" key="1">
    <citation type="submission" date="2019-03" db="EMBL/GenBank/DDBJ databases">
        <title>Draft genome of Massilia hortus sp. nov., a novel bacterial species of the Oxalobacteraceae family.</title>
        <authorList>
            <person name="Peta V."/>
            <person name="Raths R."/>
            <person name="Bucking H."/>
        </authorList>
    </citation>
    <scope>NUCLEOTIDE SEQUENCE [LARGE SCALE GENOMIC DNA]</scope>
    <source>
        <strain evidence="1 2">ONC3</strain>
    </source>
</reference>
<sequence length="311" mass="35010">MVADKPLFRDPVFNGAADPVVVYNPARGRWWMFYTNRRASAVDLPGVSWVHGTRIGIAESGDQGAHWSYVGTANVELPPELGGPDATHWAPDIVRGGDGMWHMFLTVVPGIFTDWKHPRHIVHLTSTDLRNWGNASILPLPPKAIDASLARLPDGSWRLWYNNELDHKYTYFADSPDLQHWTDRGLAVAQRGEGPKVFQWRGSWWMIIDLWQGLGVFKSPDALTWTRQPTALLAEPGSGIDDQVMGGHPDVVVSGERAFLFYFTHPGRRGPDAKKDGFEQRRSSIQVTELLPDGEWLRVDRDAPTHIQLRP</sequence>
<dbReference type="EMBL" id="SPUM01000019">
    <property type="protein sequence ID" value="TFW34934.1"/>
    <property type="molecule type" value="Genomic_DNA"/>
</dbReference>
<dbReference type="Proteomes" id="UP000297258">
    <property type="component" value="Unassembled WGS sequence"/>
</dbReference>
<keyword evidence="2" id="KW-1185">Reference proteome</keyword>
<name>A0A4Y9T791_9BURK</name>
<dbReference type="CDD" id="cd08984">
    <property type="entry name" value="GH43-like"/>
    <property type="match status" value="1"/>
</dbReference>
<proteinExistence type="predicted"/>
<dbReference type="GO" id="GO:0016787">
    <property type="term" value="F:hydrolase activity"/>
    <property type="evidence" value="ECO:0007669"/>
    <property type="project" value="UniProtKB-KW"/>
</dbReference>
<accession>A0A4Y9T791</accession>
<dbReference type="OrthoDB" id="9801455at2"/>
<evidence type="ECO:0000313" key="2">
    <source>
        <dbReference type="Proteomes" id="UP000297258"/>
    </source>
</evidence>
<protein>
    <submittedName>
        <fullName evidence="1">Glycosyl hydrolase</fullName>
    </submittedName>
</protein>
<comment type="caution">
    <text evidence="1">The sequence shown here is derived from an EMBL/GenBank/DDBJ whole genome shotgun (WGS) entry which is preliminary data.</text>
</comment>
<evidence type="ECO:0000313" key="1">
    <source>
        <dbReference type="EMBL" id="TFW34934.1"/>
    </source>
</evidence>
<dbReference type="Gene3D" id="2.115.10.20">
    <property type="entry name" value="Glycosyl hydrolase domain, family 43"/>
    <property type="match status" value="2"/>
</dbReference>
<dbReference type="InterPro" id="IPR023296">
    <property type="entry name" value="Glyco_hydro_beta-prop_sf"/>
</dbReference>
<dbReference type="AlphaFoldDB" id="A0A4Y9T791"/>
<dbReference type="SUPFAM" id="SSF75005">
    <property type="entry name" value="Arabinanase/levansucrase/invertase"/>
    <property type="match status" value="1"/>
</dbReference>
<organism evidence="1 2">
    <name type="scientific">Massilia horti</name>
    <dbReference type="NCBI Taxonomy" id="2562153"/>
    <lineage>
        <taxon>Bacteria</taxon>
        <taxon>Pseudomonadati</taxon>
        <taxon>Pseudomonadota</taxon>
        <taxon>Betaproteobacteria</taxon>
        <taxon>Burkholderiales</taxon>
        <taxon>Oxalobacteraceae</taxon>
        <taxon>Telluria group</taxon>
        <taxon>Massilia</taxon>
    </lineage>
</organism>